<dbReference type="SUPFAM" id="SSF52058">
    <property type="entry name" value="L domain-like"/>
    <property type="match status" value="1"/>
</dbReference>
<feature type="transmembrane region" description="Helical" evidence="9">
    <location>
        <begin position="271"/>
        <end position="293"/>
    </location>
</feature>
<dbReference type="AlphaFoldDB" id="A0AAP0F4V8"/>
<organism evidence="12 13">
    <name type="scientific">Stephania cephalantha</name>
    <dbReference type="NCBI Taxonomy" id="152367"/>
    <lineage>
        <taxon>Eukaryota</taxon>
        <taxon>Viridiplantae</taxon>
        <taxon>Streptophyta</taxon>
        <taxon>Embryophyta</taxon>
        <taxon>Tracheophyta</taxon>
        <taxon>Spermatophyta</taxon>
        <taxon>Magnoliopsida</taxon>
        <taxon>Ranunculales</taxon>
        <taxon>Menispermaceae</taxon>
        <taxon>Menispermoideae</taxon>
        <taxon>Cissampelideae</taxon>
        <taxon>Stephania</taxon>
    </lineage>
</organism>
<keyword evidence="2" id="KW-0433">Leucine-rich repeat</keyword>
<dbReference type="InterPro" id="IPR013210">
    <property type="entry name" value="LRR_N_plant-typ"/>
</dbReference>
<dbReference type="GO" id="GO:0004672">
    <property type="term" value="F:protein kinase activity"/>
    <property type="evidence" value="ECO:0007669"/>
    <property type="project" value="InterPro"/>
</dbReference>
<dbReference type="GO" id="GO:0005524">
    <property type="term" value="F:ATP binding"/>
    <property type="evidence" value="ECO:0007669"/>
    <property type="project" value="InterPro"/>
</dbReference>
<dbReference type="Pfam" id="PF08263">
    <property type="entry name" value="LRRNT_2"/>
    <property type="match status" value="1"/>
</dbReference>
<dbReference type="Pfam" id="PF00069">
    <property type="entry name" value="Pkinase"/>
    <property type="match status" value="1"/>
</dbReference>
<dbReference type="Gene3D" id="3.80.10.10">
    <property type="entry name" value="Ribonuclease Inhibitor"/>
    <property type="match status" value="2"/>
</dbReference>
<protein>
    <recommendedName>
        <fullName evidence="11">Protein kinase domain-containing protein</fullName>
    </recommendedName>
</protein>
<evidence type="ECO:0000256" key="6">
    <source>
        <dbReference type="ARBA" id="ARBA00022989"/>
    </source>
</evidence>
<keyword evidence="13" id="KW-1185">Reference proteome</keyword>
<evidence type="ECO:0000313" key="13">
    <source>
        <dbReference type="Proteomes" id="UP001419268"/>
    </source>
</evidence>
<gene>
    <name evidence="12" type="ORF">Scep_025003</name>
</gene>
<comment type="caution">
    <text evidence="12">The sequence shown here is derived from an EMBL/GenBank/DDBJ whole genome shotgun (WGS) entry which is preliminary data.</text>
</comment>
<feature type="chain" id="PRO_5042874323" description="Protein kinase domain-containing protein" evidence="10">
    <location>
        <begin position="26"/>
        <end position="665"/>
    </location>
</feature>
<dbReference type="GO" id="GO:0016020">
    <property type="term" value="C:membrane"/>
    <property type="evidence" value="ECO:0007669"/>
    <property type="project" value="UniProtKB-SubCell"/>
</dbReference>
<dbReference type="InterPro" id="IPR032675">
    <property type="entry name" value="LRR_dom_sf"/>
</dbReference>
<evidence type="ECO:0000256" key="5">
    <source>
        <dbReference type="ARBA" id="ARBA00022737"/>
    </source>
</evidence>
<evidence type="ECO:0000313" key="12">
    <source>
        <dbReference type="EMBL" id="KAK9101573.1"/>
    </source>
</evidence>
<evidence type="ECO:0000259" key="11">
    <source>
        <dbReference type="PROSITE" id="PS50011"/>
    </source>
</evidence>
<keyword evidence="5" id="KW-0677">Repeat</keyword>
<keyword evidence="3 9" id="KW-0812">Transmembrane</keyword>
<dbReference type="InterPro" id="IPR000719">
    <property type="entry name" value="Prot_kinase_dom"/>
</dbReference>
<name>A0AAP0F4V8_9MAGN</name>
<dbReference type="InterPro" id="IPR046959">
    <property type="entry name" value="PRK1-6/SRF4-like"/>
</dbReference>
<dbReference type="Proteomes" id="UP001419268">
    <property type="component" value="Unassembled WGS sequence"/>
</dbReference>
<dbReference type="Pfam" id="PF00560">
    <property type="entry name" value="LRR_1"/>
    <property type="match status" value="2"/>
</dbReference>
<evidence type="ECO:0000256" key="8">
    <source>
        <dbReference type="SAM" id="MobiDB-lite"/>
    </source>
</evidence>
<dbReference type="Gene3D" id="3.30.200.20">
    <property type="entry name" value="Phosphorylase Kinase, domain 1"/>
    <property type="match status" value="1"/>
</dbReference>
<evidence type="ECO:0000256" key="9">
    <source>
        <dbReference type="SAM" id="Phobius"/>
    </source>
</evidence>
<feature type="region of interest" description="Disordered" evidence="8">
    <location>
        <begin position="237"/>
        <end position="265"/>
    </location>
</feature>
<feature type="domain" description="Protein kinase" evidence="11">
    <location>
        <begin position="382"/>
        <end position="657"/>
    </location>
</feature>
<accession>A0AAP0F4V8</accession>
<feature type="signal peptide" evidence="10">
    <location>
        <begin position="1"/>
        <end position="25"/>
    </location>
</feature>
<dbReference type="InterPro" id="IPR011009">
    <property type="entry name" value="Kinase-like_dom_sf"/>
</dbReference>
<dbReference type="PANTHER" id="PTHR48007:SF38">
    <property type="entry name" value="LEUCINE-RICH REPEAT PROTEIN KINASE FAMILY PROTEIN"/>
    <property type="match status" value="1"/>
</dbReference>
<dbReference type="SUPFAM" id="SSF56112">
    <property type="entry name" value="Protein kinase-like (PK-like)"/>
    <property type="match status" value="1"/>
</dbReference>
<dbReference type="PANTHER" id="PTHR48007">
    <property type="entry name" value="LEUCINE-RICH REPEAT RECEPTOR-LIKE PROTEIN KINASE PXC1"/>
    <property type="match status" value="1"/>
</dbReference>
<sequence length="665" mass="72374">MVAVHLLRPPIIPLILLLFITITRTQSISEAEALLKLKKSFTNAQSLKSWTPDTPPCAPKESWVGVVCFNGIVTNLRLGQMGLSGTIDVEALEGLKGLRSLSFVNNDLSGQIPSFSSLGALKGIYLSGNKFSGRLDESSFGKIGSLKKLWLADNEIEGEIPESLMKLPHLIELHLEQNKFSGGIPDVAESGLKSFNVSNNKLSGEIPPGLLSKFDATSFAGNAGLCGKELGKECEGSSGKGQASFEGGSGEEIPDPDLQGLTRKGSNSSNMSAAVVVLMVVVVGLLLATILVIKKRREDFNVLEKDSYDDSVEVYVASDSFKKGGNEAIQQANANKGNDTSIKKGSQHGKTIQANANKGEGVADLTMVNKEKGTFGLPDLMKAAAEVLGSGNLGSAYKAVMANGVAVVVKRMREMNRIGKEGFEGEMRRLGDLRHRNILTPLAYHYRKEEKLIISEFMPKGSLLYLLHGDRGQYHADLNWFVRMKIIKGIANGLHFLYNELTSYDLPHGNLKSSNIFIDADNEPILSDYGFCAFVSPTQASQALFAYKSPEFIQYNQLSPKSDVYCLGIIIFEIVTGKFPSQYQSNGQGGTNVVQWVLSSISERKEAELFDPEIVQSASTASDMERLLHIGAACVQDNPDKRLDMKEAIKRIKEMHIDGRRGSQA</sequence>
<dbReference type="Gene3D" id="1.10.510.10">
    <property type="entry name" value="Transferase(Phosphotransferase) domain 1"/>
    <property type="match status" value="1"/>
</dbReference>
<keyword evidence="7 9" id="KW-0472">Membrane</keyword>
<dbReference type="PROSITE" id="PS50011">
    <property type="entry name" value="PROTEIN_KINASE_DOM"/>
    <property type="match status" value="1"/>
</dbReference>
<evidence type="ECO:0000256" key="3">
    <source>
        <dbReference type="ARBA" id="ARBA00022692"/>
    </source>
</evidence>
<evidence type="ECO:0000256" key="7">
    <source>
        <dbReference type="ARBA" id="ARBA00023136"/>
    </source>
</evidence>
<dbReference type="EMBL" id="JBBNAG010000010">
    <property type="protein sequence ID" value="KAK9101573.1"/>
    <property type="molecule type" value="Genomic_DNA"/>
</dbReference>
<dbReference type="InterPro" id="IPR001611">
    <property type="entry name" value="Leu-rich_rpt"/>
</dbReference>
<keyword evidence="6 9" id="KW-1133">Transmembrane helix</keyword>
<reference evidence="12 13" key="1">
    <citation type="submission" date="2024-01" db="EMBL/GenBank/DDBJ databases">
        <title>Genome assemblies of Stephania.</title>
        <authorList>
            <person name="Yang L."/>
        </authorList>
    </citation>
    <scope>NUCLEOTIDE SEQUENCE [LARGE SCALE GENOMIC DNA]</scope>
    <source>
        <strain evidence="12">JXDWG</strain>
        <tissue evidence="12">Leaf</tissue>
    </source>
</reference>
<evidence type="ECO:0000256" key="1">
    <source>
        <dbReference type="ARBA" id="ARBA00004370"/>
    </source>
</evidence>
<evidence type="ECO:0000256" key="2">
    <source>
        <dbReference type="ARBA" id="ARBA00022614"/>
    </source>
</evidence>
<dbReference type="FunFam" id="3.80.10.10:FF:000400">
    <property type="entry name" value="Nuclear pore complex protein NUP107"/>
    <property type="match status" value="1"/>
</dbReference>
<evidence type="ECO:0000256" key="4">
    <source>
        <dbReference type="ARBA" id="ARBA00022729"/>
    </source>
</evidence>
<proteinExistence type="predicted"/>
<comment type="subcellular location">
    <subcellularLocation>
        <location evidence="1">Membrane</location>
    </subcellularLocation>
</comment>
<keyword evidence="4 10" id="KW-0732">Signal</keyword>
<evidence type="ECO:0000256" key="10">
    <source>
        <dbReference type="SAM" id="SignalP"/>
    </source>
</evidence>